<keyword evidence="3" id="KW-1185">Reference proteome</keyword>
<reference evidence="2" key="1">
    <citation type="submission" date="2021-07" db="EMBL/GenBank/DDBJ databases">
        <title>Shewanella sp. YLB-07 whole genome sequence.</title>
        <authorList>
            <person name="Yu L."/>
        </authorList>
    </citation>
    <scope>NUCLEOTIDE SEQUENCE</scope>
    <source>
        <strain evidence="2">YLB-08</strain>
    </source>
</reference>
<dbReference type="Proteomes" id="UP000316416">
    <property type="component" value="Chromosome"/>
</dbReference>
<dbReference type="RefSeq" id="WP_142870733.1">
    <property type="nucleotide sequence ID" value="NZ_CP045503.2"/>
</dbReference>
<evidence type="ECO:0000313" key="2">
    <source>
        <dbReference type="EMBL" id="QPG57834.1"/>
    </source>
</evidence>
<dbReference type="InterPro" id="IPR029062">
    <property type="entry name" value="Class_I_gatase-like"/>
</dbReference>
<dbReference type="EMBL" id="CP045503">
    <property type="protein sequence ID" value="QPG57834.1"/>
    <property type="molecule type" value="Genomic_DNA"/>
</dbReference>
<protein>
    <submittedName>
        <fullName evidence="2">GMP synthase</fullName>
    </submittedName>
</protein>
<dbReference type="PANTHER" id="PTHR42695:SF5">
    <property type="entry name" value="GLUTAMINE AMIDOTRANSFERASE YLR126C-RELATED"/>
    <property type="match status" value="1"/>
</dbReference>
<organism evidence="2 3">
    <name type="scientific">Shewanella eurypsychrophilus</name>
    <dbReference type="NCBI Taxonomy" id="2593656"/>
    <lineage>
        <taxon>Bacteria</taxon>
        <taxon>Pseudomonadati</taxon>
        <taxon>Pseudomonadota</taxon>
        <taxon>Gammaproteobacteria</taxon>
        <taxon>Alteromonadales</taxon>
        <taxon>Shewanellaceae</taxon>
        <taxon>Shewanella</taxon>
    </lineage>
</organism>
<dbReference type="InterPro" id="IPR044992">
    <property type="entry name" value="ChyE-like"/>
</dbReference>
<accession>A0ABX6V7K7</accession>
<dbReference type="SUPFAM" id="SSF52317">
    <property type="entry name" value="Class I glutamine amidotransferase-like"/>
    <property type="match status" value="1"/>
</dbReference>
<dbReference type="Gene3D" id="3.40.50.880">
    <property type="match status" value="1"/>
</dbReference>
<dbReference type="Pfam" id="PF00117">
    <property type="entry name" value="GATase"/>
    <property type="match status" value="1"/>
</dbReference>
<dbReference type="PROSITE" id="PS51273">
    <property type="entry name" value="GATASE_TYPE_1"/>
    <property type="match status" value="1"/>
</dbReference>
<evidence type="ECO:0000259" key="1">
    <source>
        <dbReference type="Pfam" id="PF00117"/>
    </source>
</evidence>
<name>A0ABX6V7K7_9GAMM</name>
<dbReference type="CDD" id="cd01741">
    <property type="entry name" value="GATase1_1"/>
    <property type="match status" value="1"/>
</dbReference>
<dbReference type="InterPro" id="IPR017926">
    <property type="entry name" value="GATASE"/>
</dbReference>
<proteinExistence type="predicted"/>
<evidence type="ECO:0000313" key="3">
    <source>
        <dbReference type="Proteomes" id="UP000316416"/>
    </source>
</evidence>
<feature type="domain" description="Glutamine amidotransferase" evidence="1">
    <location>
        <begin position="75"/>
        <end position="191"/>
    </location>
</feature>
<dbReference type="PANTHER" id="PTHR42695">
    <property type="entry name" value="GLUTAMINE AMIDOTRANSFERASE YLR126C-RELATED"/>
    <property type="match status" value="1"/>
</dbReference>
<sequence length="232" mass="26800">MNIGILQCDDVTEALREKHGNYPEMFARLFKSIEVDLEFNVYRVIDGEFPKSIDDCDAYITTGSRYGVNDIDEWIQDLQQFICKLHYSRKKLIGICFGHQMMVKALGGVVEKSDKGWGVGIHTSRMTHIQDWMEQGRNEISLVVSHQDQVKLLPPDVIILAASEFCPYYMIQINQHFIGIQGHPEFSKTYSKDLMHVRRDRIPHEQIESGIASLSLPLDDKLVTRWLINFIK</sequence>
<gene>
    <name evidence="2" type="ORF">FM038_010495</name>
</gene>